<name>A0A1W2EPM1_9RHOB</name>
<evidence type="ECO:0000313" key="1">
    <source>
        <dbReference type="EMBL" id="SMD11640.1"/>
    </source>
</evidence>
<proteinExistence type="predicted"/>
<evidence type="ECO:0000313" key="2">
    <source>
        <dbReference type="Proteomes" id="UP000192330"/>
    </source>
</evidence>
<sequence length="70" mass="7907">MSENPKRQVESLVEQILASDDMHRDWLMHRLQEAAAAIENLGEEVPADARKLLQGADEDADDAEFENFPV</sequence>
<gene>
    <name evidence="1" type="ORF">SAMN06295998_1364</name>
</gene>
<dbReference type="AlphaFoldDB" id="A0A1W2EPM1"/>
<dbReference type="OrthoDB" id="7867921at2"/>
<organism evidence="1 2">
    <name type="scientific">Primorskyibacter flagellatus</name>
    <dbReference type="NCBI Taxonomy" id="1387277"/>
    <lineage>
        <taxon>Bacteria</taxon>
        <taxon>Pseudomonadati</taxon>
        <taxon>Pseudomonadota</taxon>
        <taxon>Alphaproteobacteria</taxon>
        <taxon>Rhodobacterales</taxon>
        <taxon>Roseobacteraceae</taxon>
        <taxon>Primorskyibacter</taxon>
    </lineage>
</organism>
<accession>A0A1W2EPM1</accession>
<reference evidence="1 2" key="1">
    <citation type="submission" date="2017-04" db="EMBL/GenBank/DDBJ databases">
        <authorList>
            <person name="Afonso C.L."/>
            <person name="Miller P.J."/>
            <person name="Scott M.A."/>
            <person name="Spackman E."/>
            <person name="Goraichik I."/>
            <person name="Dimitrov K.M."/>
            <person name="Suarez D.L."/>
            <person name="Swayne D.E."/>
        </authorList>
    </citation>
    <scope>NUCLEOTIDE SEQUENCE [LARGE SCALE GENOMIC DNA]</scope>
    <source>
        <strain evidence="1 2">CGMCC 1.12644</strain>
    </source>
</reference>
<dbReference type="Proteomes" id="UP000192330">
    <property type="component" value="Unassembled WGS sequence"/>
</dbReference>
<dbReference type="EMBL" id="FWYD01000036">
    <property type="protein sequence ID" value="SMD11640.1"/>
    <property type="molecule type" value="Genomic_DNA"/>
</dbReference>
<protein>
    <submittedName>
        <fullName evidence="1">Uncharacterized protein</fullName>
    </submittedName>
</protein>
<dbReference type="RefSeq" id="WP_084355084.1">
    <property type="nucleotide sequence ID" value="NZ_FWYD01000036.1"/>
</dbReference>
<keyword evidence="2" id="KW-1185">Reference proteome</keyword>